<dbReference type="PANTHER" id="PTHR43792:SF1">
    <property type="entry name" value="N-ACETYLTRANSFERASE DOMAIN-CONTAINING PROTEIN"/>
    <property type="match status" value="1"/>
</dbReference>
<dbReference type="InterPro" id="IPR051531">
    <property type="entry name" value="N-acetyltransferase"/>
</dbReference>
<dbReference type="Proteomes" id="UP000664654">
    <property type="component" value="Unassembled WGS sequence"/>
</dbReference>
<comment type="caution">
    <text evidence="2">The sequence shown here is derived from an EMBL/GenBank/DDBJ whole genome shotgun (WGS) entry which is preliminary data.</text>
</comment>
<dbReference type="AlphaFoldDB" id="A0A939IQT5"/>
<feature type="domain" description="N-acetyltransferase" evidence="1">
    <location>
        <begin position="9"/>
        <end position="167"/>
    </location>
</feature>
<gene>
    <name evidence="2" type="ORF">J0A66_09245</name>
</gene>
<dbReference type="InterPro" id="IPR016181">
    <property type="entry name" value="Acyl_CoA_acyltransferase"/>
</dbReference>
<dbReference type="InterPro" id="IPR000182">
    <property type="entry name" value="GNAT_dom"/>
</dbReference>
<proteinExistence type="predicted"/>
<evidence type="ECO:0000313" key="3">
    <source>
        <dbReference type="Proteomes" id="UP000664654"/>
    </source>
</evidence>
<dbReference type="RefSeq" id="WP_206573512.1">
    <property type="nucleotide sequence ID" value="NZ_JAFKCV010000004.1"/>
</dbReference>
<name>A0A939IQT5_9ALTE</name>
<dbReference type="EMBL" id="JAFKCV010000004">
    <property type="protein sequence ID" value="MBN7825404.1"/>
    <property type="molecule type" value="Genomic_DNA"/>
</dbReference>
<protein>
    <submittedName>
        <fullName evidence="2">GNAT family N-acetyltransferase</fullName>
    </submittedName>
</protein>
<organism evidence="2 3">
    <name type="scientific">Bowmanella dokdonensis</name>
    <dbReference type="NCBI Taxonomy" id="751969"/>
    <lineage>
        <taxon>Bacteria</taxon>
        <taxon>Pseudomonadati</taxon>
        <taxon>Pseudomonadota</taxon>
        <taxon>Gammaproteobacteria</taxon>
        <taxon>Alteromonadales</taxon>
        <taxon>Alteromonadaceae</taxon>
        <taxon>Bowmanella</taxon>
    </lineage>
</organism>
<dbReference type="PANTHER" id="PTHR43792">
    <property type="entry name" value="GNAT FAMILY, PUTATIVE (AFU_ORTHOLOGUE AFUA_3G00765)-RELATED-RELATED"/>
    <property type="match status" value="1"/>
</dbReference>
<reference evidence="2" key="1">
    <citation type="submission" date="2021-03" db="EMBL/GenBank/DDBJ databases">
        <title>novel species isolated from a fishpond in China.</title>
        <authorList>
            <person name="Lu H."/>
            <person name="Cai Z."/>
        </authorList>
    </citation>
    <scope>NUCLEOTIDE SEQUENCE</scope>
    <source>
        <strain evidence="2">JCM 30855</strain>
    </source>
</reference>
<dbReference type="SUPFAM" id="SSF55729">
    <property type="entry name" value="Acyl-CoA N-acyltransferases (Nat)"/>
    <property type="match status" value="1"/>
</dbReference>
<evidence type="ECO:0000313" key="2">
    <source>
        <dbReference type="EMBL" id="MBN7825404.1"/>
    </source>
</evidence>
<dbReference type="Gene3D" id="3.40.630.30">
    <property type="match status" value="1"/>
</dbReference>
<dbReference type="Pfam" id="PF13302">
    <property type="entry name" value="Acetyltransf_3"/>
    <property type="match status" value="1"/>
</dbReference>
<accession>A0A939IQT5</accession>
<evidence type="ECO:0000259" key="1">
    <source>
        <dbReference type="PROSITE" id="PS51186"/>
    </source>
</evidence>
<dbReference type="GO" id="GO:0016747">
    <property type="term" value="F:acyltransferase activity, transferring groups other than amino-acyl groups"/>
    <property type="evidence" value="ECO:0007669"/>
    <property type="project" value="InterPro"/>
</dbReference>
<keyword evidence="3" id="KW-1185">Reference proteome</keyword>
<dbReference type="PROSITE" id="PS51186">
    <property type="entry name" value="GNAT"/>
    <property type="match status" value="1"/>
</dbReference>
<sequence length="167" mass="18923">MALFTTSRLTIREITGSDLSQLAPILSDAFTMRYTATGAQKPEQMKAFVQRCLRQYSEQEFGHWAIFVTGTQQLIGLCGLNRHQVDDEELVHVNYRLGSQCQGRGFATEAVTGLMGFCSEAFNIRRLSAIIEPSNTSSIKVVERLGFEFSRRTEFKNLQVNIYGKWL</sequence>